<dbReference type="Proteomes" id="UP000008144">
    <property type="component" value="Chromosome 8"/>
</dbReference>
<reference evidence="1" key="3">
    <citation type="submission" date="2025-08" db="UniProtKB">
        <authorList>
            <consortium name="Ensembl"/>
        </authorList>
    </citation>
    <scope>IDENTIFICATION</scope>
</reference>
<accession>F6ZZB6</accession>
<dbReference type="OMA" id="NFRCDIM"/>
<reference evidence="1" key="4">
    <citation type="submission" date="2025-09" db="UniProtKB">
        <authorList>
            <consortium name="Ensembl"/>
        </authorList>
    </citation>
    <scope>IDENTIFICATION</scope>
</reference>
<evidence type="ECO:0000313" key="2">
    <source>
        <dbReference type="Proteomes" id="UP000008144"/>
    </source>
</evidence>
<dbReference type="HOGENOM" id="CLU_1209438_0_0_1"/>
<dbReference type="GeneTree" id="ENSGT00390000015592"/>
<organism evidence="1 2">
    <name type="scientific">Ciona intestinalis</name>
    <name type="common">Transparent sea squirt</name>
    <name type="synonym">Ascidia intestinalis</name>
    <dbReference type="NCBI Taxonomy" id="7719"/>
    <lineage>
        <taxon>Eukaryota</taxon>
        <taxon>Metazoa</taxon>
        <taxon>Chordata</taxon>
        <taxon>Tunicata</taxon>
        <taxon>Ascidiacea</taxon>
        <taxon>Phlebobranchia</taxon>
        <taxon>Cionidae</taxon>
        <taxon>Ciona</taxon>
    </lineage>
</organism>
<dbReference type="PANTHER" id="PTHR34404">
    <property type="entry name" value="REGULATORY PROTEIN, FMDB FAMILY"/>
    <property type="match status" value="1"/>
</dbReference>
<dbReference type="PANTHER" id="PTHR34404:SF3">
    <property type="entry name" value="REGULATORY PROTEIN, FMDB FAMILY"/>
    <property type="match status" value="1"/>
</dbReference>
<dbReference type="EMBL" id="EAAA01002690">
    <property type="status" value="NOT_ANNOTATED_CDS"/>
    <property type="molecule type" value="Genomic_DNA"/>
</dbReference>
<proteinExistence type="predicted"/>
<keyword evidence="2" id="KW-1185">Reference proteome</keyword>
<dbReference type="AlphaFoldDB" id="F6ZZB6"/>
<sequence length="229" mass="27568">MRTWMNEIENNCDRLVMDVSPGFKQNFIPERFPPPRRVSFGEDLVHEDYNGEEAHEPDVYDLYHNQYLPQTDRSNLAFGPVIERRGRPGLNRRVSAKRNRPSFEQQKFDEHKMNAPETYDDFVQRLSRELRNPDLGLHEYNFRCDIMTCINRLQPVVRWNVLFQFYEEAMSRFERILMSNLSPVNKEKEWKMMLDRMVDDIHYFNVELSPRDTRRPSMTSGIEPRYPSR</sequence>
<dbReference type="Ensembl" id="ENSCINT00000000540.2">
    <property type="protein sequence ID" value="ENSCINP00000000540.2"/>
    <property type="gene ID" value="ENSCING00000013213.1"/>
</dbReference>
<dbReference type="InParanoid" id="F6ZZB6"/>
<reference evidence="2" key="1">
    <citation type="journal article" date="2002" name="Science">
        <title>The draft genome of Ciona intestinalis: insights into chordate and vertebrate origins.</title>
        <authorList>
            <person name="Dehal P."/>
            <person name="Satou Y."/>
            <person name="Campbell R.K."/>
            <person name="Chapman J."/>
            <person name="Degnan B."/>
            <person name="De Tomaso A."/>
            <person name="Davidson B."/>
            <person name="Di Gregorio A."/>
            <person name="Gelpke M."/>
            <person name="Goodstein D.M."/>
            <person name="Harafuji N."/>
            <person name="Hastings K.E."/>
            <person name="Ho I."/>
            <person name="Hotta K."/>
            <person name="Huang W."/>
            <person name="Kawashima T."/>
            <person name="Lemaire P."/>
            <person name="Martinez D."/>
            <person name="Meinertzhagen I.A."/>
            <person name="Necula S."/>
            <person name="Nonaka M."/>
            <person name="Putnam N."/>
            <person name="Rash S."/>
            <person name="Saiga H."/>
            <person name="Satake M."/>
            <person name="Terry A."/>
            <person name="Yamada L."/>
            <person name="Wang H.G."/>
            <person name="Awazu S."/>
            <person name="Azumi K."/>
            <person name="Boore J."/>
            <person name="Branno M."/>
            <person name="Chin-Bow S."/>
            <person name="DeSantis R."/>
            <person name="Doyle S."/>
            <person name="Francino P."/>
            <person name="Keys D.N."/>
            <person name="Haga S."/>
            <person name="Hayashi H."/>
            <person name="Hino K."/>
            <person name="Imai K.S."/>
            <person name="Inaba K."/>
            <person name="Kano S."/>
            <person name="Kobayashi K."/>
            <person name="Kobayashi M."/>
            <person name="Lee B.I."/>
            <person name="Makabe K.W."/>
            <person name="Manohar C."/>
            <person name="Matassi G."/>
            <person name="Medina M."/>
            <person name="Mochizuki Y."/>
            <person name="Mount S."/>
            <person name="Morishita T."/>
            <person name="Miura S."/>
            <person name="Nakayama A."/>
            <person name="Nishizaka S."/>
            <person name="Nomoto H."/>
            <person name="Ohta F."/>
            <person name="Oishi K."/>
            <person name="Rigoutsos I."/>
            <person name="Sano M."/>
            <person name="Sasaki A."/>
            <person name="Sasakura Y."/>
            <person name="Shoguchi E."/>
            <person name="Shin-i T."/>
            <person name="Spagnuolo A."/>
            <person name="Stainier D."/>
            <person name="Suzuki M.M."/>
            <person name="Tassy O."/>
            <person name="Takatori N."/>
            <person name="Tokuoka M."/>
            <person name="Yagi K."/>
            <person name="Yoshizaki F."/>
            <person name="Wada S."/>
            <person name="Zhang C."/>
            <person name="Hyatt P.D."/>
            <person name="Larimer F."/>
            <person name="Detter C."/>
            <person name="Doggett N."/>
            <person name="Glavina T."/>
            <person name="Hawkins T."/>
            <person name="Richardson P."/>
            <person name="Lucas S."/>
            <person name="Kohara Y."/>
            <person name="Levine M."/>
            <person name="Satoh N."/>
            <person name="Rokhsar D.S."/>
        </authorList>
    </citation>
    <scope>NUCLEOTIDE SEQUENCE [LARGE SCALE GENOMIC DNA]</scope>
</reference>
<evidence type="ECO:0000313" key="1">
    <source>
        <dbReference type="Ensembl" id="ENSCINP00000000540.2"/>
    </source>
</evidence>
<name>F6ZZB6_CIOIN</name>
<reference evidence="1" key="2">
    <citation type="journal article" date="2008" name="Genome Biol.">
        <title>Improved genome assembly and evidence-based global gene model set for the chordate Ciona intestinalis: new insight into intron and operon populations.</title>
        <authorList>
            <person name="Satou Y."/>
            <person name="Mineta K."/>
            <person name="Ogasawara M."/>
            <person name="Sasakura Y."/>
            <person name="Shoguchi E."/>
            <person name="Ueno K."/>
            <person name="Yamada L."/>
            <person name="Matsumoto J."/>
            <person name="Wasserscheid J."/>
            <person name="Dewar K."/>
            <person name="Wiley G.B."/>
            <person name="Macmil S.L."/>
            <person name="Roe B.A."/>
            <person name="Zeller R.W."/>
            <person name="Hastings K.E."/>
            <person name="Lemaire P."/>
            <person name="Lindquist E."/>
            <person name="Endo T."/>
            <person name="Hotta K."/>
            <person name="Inaba K."/>
        </authorList>
    </citation>
    <scope>NUCLEOTIDE SEQUENCE [LARGE SCALE GENOMIC DNA]</scope>
    <source>
        <strain evidence="1">wild type</strain>
    </source>
</reference>
<protein>
    <submittedName>
        <fullName evidence="1">Uncharacterized protein</fullName>
    </submittedName>
</protein>